<proteinExistence type="predicted"/>
<dbReference type="EMBL" id="ML210336">
    <property type="protein sequence ID" value="TFK19536.1"/>
    <property type="molecule type" value="Genomic_DNA"/>
</dbReference>
<sequence length="237" mass="27318">MVPFDCPEPLLYATPNTRYQMSHSQYFPIDVHGWVHNNPTDPALKTFYTDLLDHLLRRLWPHELDPSFTKEDYQNVSVVNYCIYKHKTIRFNCTTYNKQQEHNSVNHWTEHCNVMTLANDNDDTTPHPYWYTCVLGIFHASVLHRKSKDEPWEEPGGDLQQVGFILPNAGSPAFGFLKPTNVIRAVHLIPAFKYGQTDIYLKSSPLILLFLLALLTGTCSSNLQMEALDMESRCLTT</sequence>
<dbReference type="STRING" id="230819.A0A5C3KHA5"/>
<gene>
    <name evidence="1" type="ORF">FA15DRAFT_659827</name>
</gene>
<dbReference type="OrthoDB" id="2692094at2759"/>
<keyword evidence="2" id="KW-1185">Reference proteome</keyword>
<evidence type="ECO:0000313" key="2">
    <source>
        <dbReference type="Proteomes" id="UP000307440"/>
    </source>
</evidence>
<dbReference type="Proteomes" id="UP000307440">
    <property type="component" value="Unassembled WGS sequence"/>
</dbReference>
<evidence type="ECO:0000313" key="1">
    <source>
        <dbReference type="EMBL" id="TFK19536.1"/>
    </source>
</evidence>
<dbReference type="AlphaFoldDB" id="A0A5C3KHA5"/>
<organism evidence="1 2">
    <name type="scientific">Coprinopsis marcescibilis</name>
    <name type="common">Agaric fungus</name>
    <name type="synonym">Psathyrella marcescibilis</name>
    <dbReference type="NCBI Taxonomy" id="230819"/>
    <lineage>
        <taxon>Eukaryota</taxon>
        <taxon>Fungi</taxon>
        <taxon>Dikarya</taxon>
        <taxon>Basidiomycota</taxon>
        <taxon>Agaricomycotina</taxon>
        <taxon>Agaricomycetes</taxon>
        <taxon>Agaricomycetidae</taxon>
        <taxon>Agaricales</taxon>
        <taxon>Agaricineae</taxon>
        <taxon>Psathyrellaceae</taxon>
        <taxon>Coprinopsis</taxon>
    </lineage>
</organism>
<protein>
    <submittedName>
        <fullName evidence="1">Uncharacterized protein</fullName>
    </submittedName>
</protein>
<name>A0A5C3KHA5_COPMA</name>
<accession>A0A5C3KHA5</accession>
<reference evidence="1 2" key="1">
    <citation type="journal article" date="2019" name="Nat. Ecol. Evol.">
        <title>Megaphylogeny resolves global patterns of mushroom evolution.</title>
        <authorList>
            <person name="Varga T."/>
            <person name="Krizsan K."/>
            <person name="Foldi C."/>
            <person name="Dima B."/>
            <person name="Sanchez-Garcia M."/>
            <person name="Sanchez-Ramirez S."/>
            <person name="Szollosi G.J."/>
            <person name="Szarkandi J.G."/>
            <person name="Papp V."/>
            <person name="Albert L."/>
            <person name="Andreopoulos W."/>
            <person name="Angelini C."/>
            <person name="Antonin V."/>
            <person name="Barry K.W."/>
            <person name="Bougher N.L."/>
            <person name="Buchanan P."/>
            <person name="Buyck B."/>
            <person name="Bense V."/>
            <person name="Catcheside P."/>
            <person name="Chovatia M."/>
            <person name="Cooper J."/>
            <person name="Damon W."/>
            <person name="Desjardin D."/>
            <person name="Finy P."/>
            <person name="Geml J."/>
            <person name="Haridas S."/>
            <person name="Hughes K."/>
            <person name="Justo A."/>
            <person name="Karasinski D."/>
            <person name="Kautmanova I."/>
            <person name="Kiss B."/>
            <person name="Kocsube S."/>
            <person name="Kotiranta H."/>
            <person name="LaButti K.M."/>
            <person name="Lechner B.E."/>
            <person name="Liimatainen K."/>
            <person name="Lipzen A."/>
            <person name="Lukacs Z."/>
            <person name="Mihaltcheva S."/>
            <person name="Morgado L.N."/>
            <person name="Niskanen T."/>
            <person name="Noordeloos M.E."/>
            <person name="Ohm R.A."/>
            <person name="Ortiz-Santana B."/>
            <person name="Ovrebo C."/>
            <person name="Racz N."/>
            <person name="Riley R."/>
            <person name="Savchenko A."/>
            <person name="Shiryaev A."/>
            <person name="Soop K."/>
            <person name="Spirin V."/>
            <person name="Szebenyi C."/>
            <person name="Tomsovsky M."/>
            <person name="Tulloss R.E."/>
            <person name="Uehling J."/>
            <person name="Grigoriev I.V."/>
            <person name="Vagvolgyi C."/>
            <person name="Papp T."/>
            <person name="Martin F.M."/>
            <person name="Miettinen O."/>
            <person name="Hibbett D.S."/>
            <person name="Nagy L.G."/>
        </authorList>
    </citation>
    <scope>NUCLEOTIDE SEQUENCE [LARGE SCALE GENOMIC DNA]</scope>
    <source>
        <strain evidence="1 2">CBS 121175</strain>
    </source>
</reference>